<name>A0A1G2H5M1_9BACT</name>
<comment type="caution">
    <text evidence="1">The sequence shown here is derived from an EMBL/GenBank/DDBJ whole genome shotgun (WGS) entry which is preliminary data.</text>
</comment>
<gene>
    <name evidence="1" type="ORF">A3G60_00525</name>
</gene>
<dbReference type="InterPro" id="IPR029057">
    <property type="entry name" value="PRTase-like"/>
</dbReference>
<accession>A0A1G2H5M1</accession>
<dbReference type="Proteomes" id="UP000178996">
    <property type="component" value="Unassembled WGS sequence"/>
</dbReference>
<evidence type="ECO:0008006" key="3">
    <source>
        <dbReference type="Google" id="ProtNLM"/>
    </source>
</evidence>
<dbReference type="SUPFAM" id="SSF53271">
    <property type="entry name" value="PRTase-like"/>
    <property type="match status" value="1"/>
</dbReference>
<dbReference type="AlphaFoldDB" id="A0A1G2H5M1"/>
<protein>
    <recommendedName>
        <fullName evidence="3">Phosphoribosyltransferase domain-containing protein</fullName>
    </recommendedName>
</protein>
<organism evidence="1 2">
    <name type="scientific">Candidatus Ryanbacteria bacterium RIFCSPLOWO2_12_FULL_47_9c</name>
    <dbReference type="NCBI Taxonomy" id="1802131"/>
    <lineage>
        <taxon>Bacteria</taxon>
        <taxon>Candidatus Ryaniibacteriota</taxon>
    </lineage>
</organism>
<reference evidence="1 2" key="1">
    <citation type="journal article" date="2016" name="Nat. Commun.">
        <title>Thousands of microbial genomes shed light on interconnected biogeochemical processes in an aquifer system.</title>
        <authorList>
            <person name="Anantharaman K."/>
            <person name="Brown C.T."/>
            <person name="Hug L.A."/>
            <person name="Sharon I."/>
            <person name="Castelle C.J."/>
            <person name="Probst A.J."/>
            <person name="Thomas B.C."/>
            <person name="Singh A."/>
            <person name="Wilkins M.J."/>
            <person name="Karaoz U."/>
            <person name="Brodie E.L."/>
            <person name="Williams K.H."/>
            <person name="Hubbard S.S."/>
            <person name="Banfield J.F."/>
        </authorList>
    </citation>
    <scope>NUCLEOTIDE SEQUENCE [LARGE SCALE GENOMIC DNA]</scope>
</reference>
<evidence type="ECO:0000313" key="1">
    <source>
        <dbReference type="EMBL" id="OGZ57763.1"/>
    </source>
</evidence>
<dbReference type="Gene3D" id="3.40.50.2020">
    <property type="match status" value="1"/>
</dbReference>
<dbReference type="EMBL" id="MHOB01000016">
    <property type="protein sequence ID" value="OGZ57763.1"/>
    <property type="molecule type" value="Genomic_DNA"/>
</dbReference>
<evidence type="ECO:0000313" key="2">
    <source>
        <dbReference type="Proteomes" id="UP000178996"/>
    </source>
</evidence>
<sequence length="274" mass="30350">MEFSLSLDGVTVTSDDHLETLRRCGGYYTCPKAEGRRFGPLVGYAGRYDASDGSKKQWVGEVYANFAMAEEYPHVLFHYARRLKSLLLPYIGDVDVFCGAPIGGYDITKMLGLVCGRRAVKAEKEVTALKTETSREQSRLVFARHAITLGLRYAIVEDVCHNFSTTAELVKLIESDGGIVSVIVCLLNRSLTVRKRFTIAPGDSSYPVVSLVDVPIPEYRQDDPAVADDVAAGNVVLKPKNEWPRLMEAMARNRAEFLLARQRNPLAGLQFKGV</sequence>
<proteinExistence type="predicted"/>